<evidence type="ECO:0000313" key="3">
    <source>
        <dbReference type="Proteomes" id="UP000219602"/>
    </source>
</evidence>
<sequence length="485" mass="51597">MRFSALLVALALTGAGLAAPYNSNGASLIERRQALTGLFNGVNNALAVTASGLLDEIGDALNKGDREKTLDTLQKLKATKKPKNVGEASSITKKVAKSEPDNIVEYSARLIANGIVSGSTDDILGYAQGLGSVENGNNNQYGKPSFLHSQPTHLIFCRNPDPPKSVFPRAASCDAPYTVSENKLRSAIYIPDTFTYGKKLPVILFPGTGSTGYTAFRGSFIPLLTGVDWADPVWVNVPELLLGDAQVNAEYAAYALNYIAFLSKRSVAIIGWSQGNIDTQWAFKYWPSTRKVTTDHVAISANYKGTVLANFVDLSGITNTPSVVQQEAGSNFIKTLRSDGGDSGYVPTTSLYSSFLDEIVQPQEGTGASAYLLDQRNVGVTNAEVQKVCARKPGGSFYTHESMLANPLSFALAKDALTHEGPGKISRLDLGTVCASSLAPGLGLEDLLIAENAIVIAGISLVTYLPKVKQEPAIKEYALNTAGTC</sequence>
<dbReference type="InterPro" id="IPR053228">
    <property type="entry name" value="Stereospecific_Lipase"/>
</dbReference>
<reference evidence="2 3" key="1">
    <citation type="journal article" date="2016" name="Environ. Microbiol.">
        <title>Effector profiles distinguish formae speciales of Fusarium oxysporum.</title>
        <authorList>
            <person name="van Dam P."/>
            <person name="Fokkens L."/>
            <person name="Schmidt S.M."/>
            <person name="Linmans J.H."/>
            <person name="Kistler H.C."/>
            <person name="Ma L.J."/>
            <person name="Rep M."/>
        </authorList>
    </citation>
    <scope>NUCLEOTIDE SEQUENCE [LARGE SCALE GENOMIC DNA]</scope>
    <source>
        <strain evidence="2 3">Forc016</strain>
    </source>
</reference>
<protein>
    <recommendedName>
        <fullName evidence="4">Lipase B</fullName>
    </recommendedName>
</protein>
<dbReference type="Gene3D" id="3.40.50.1820">
    <property type="entry name" value="alpha/beta hydrolase"/>
    <property type="match status" value="1"/>
</dbReference>
<dbReference type="AlphaFoldDB" id="A0A2H3GAE3"/>
<comment type="caution">
    <text evidence="2">The sequence shown here is derived from an EMBL/GenBank/DDBJ whole genome shotgun (WGS) entry which is preliminary data.</text>
</comment>
<dbReference type="SUPFAM" id="SSF53474">
    <property type="entry name" value="alpha/beta-Hydrolases"/>
    <property type="match status" value="1"/>
</dbReference>
<name>A0A2H3GAE3_FUSOX</name>
<proteinExistence type="predicted"/>
<dbReference type="EMBL" id="MABQ02000010">
    <property type="protein sequence ID" value="PCD24828.1"/>
    <property type="molecule type" value="Genomic_DNA"/>
</dbReference>
<dbReference type="STRING" id="327505.A0A2H3GAE3"/>
<evidence type="ECO:0008006" key="4">
    <source>
        <dbReference type="Google" id="ProtNLM"/>
    </source>
</evidence>
<dbReference type="PANTHER" id="PTHR37574">
    <property type="entry name" value="LIPASE B"/>
    <property type="match status" value="1"/>
</dbReference>
<dbReference type="PANTHER" id="PTHR37574:SF1">
    <property type="entry name" value="LIPASE B"/>
    <property type="match status" value="1"/>
</dbReference>
<keyword evidence="1" id="KW-0732">Signal</keyword>
<feature type="chain" id="PRO_5013877454" description="Lipase B" evidence="1">
    <location>
        <begin position="19"/>
        <end position="485"/>
    </location>
</feature>
<feature type="signal peptide" evidence="1">
    <location>
        <begin position="1"/>
        <end position="18"/>
    </location>
</feature>
<reference evidence="2 3" key="2">
    <citation type="journal article" date="2017" name="Sci. Rep.">
        <title>A mobile pathogenicity chromosome in Fusarium oxysporum for infection of multiple cucurbit species.</title>
        <authorList>
            <person name="van Dam P."/>
            <person name="Fokkens L."/>
            <person name="Ayukawa Y."/>
            <person name="van der Gragt M."/>
            <person name="Ter Horst A."/>
            <person name="Brankovics B."/>
            <person name="Houterman P.M."/>
            <person name="Arie T."/>
            <person name="Rep M."/>
        </authorList>
    </citation>
    <scope>NUCLEOTIDE SEQUENCE [LARGE SCALE GENOMIC DNA]</scope>
    <source>
        <strain evidence="2 3">Forc016</strain>
    </source>
</reference>
<dbReference type="Proteomes" id="UP000219602">
    <property type="component" value="Chromosome 12"/>
</dbReference>
<organism evidence="2 3">
    <name type="scientific">Fusarium oxysporum f. sp. radicis-cucumerinum</name>
    <dbReference type="NCBI Taxonomy" id="327505"/>
    <lineage>
        <taxon>Eukaryota</taxon>
        <taxon>Fungi</taxon>
        <taxon>Dikarya</taxon>
        <taxon>Ascomycota</taxon>
        <taxon>Pezizomycotina</taxon>
        <taxon>Sordariomycetes</taxon>
        <taxon>Hypocreomycetidae</taxon>
        <taxon>Hypocreales</taxon>
        <taxon>Nectriaceae</taxon>
        <taxon>Fusarium</taxon>
        <taxon>Fusarium oxysporum species complex</taxon>
    </lineage>
</organism>
<dbReference type="InterPro" id="IPR029058">
    <property type="entry name" value="AB_hydrolase_fold"/>
</dbReference>
<gene>
    <name evidence="2" type="ORF">AU210_013943</name>
</gene>
<evidence type="ECO:0000313" key="2">
    <source>
        <dbReference type="EMBL" id="PCD24828.1"/>
    </source>
</evidence>
<accession>A0A2H3GAE3</accession>
<evidence type="ECO:0000256" key="1">
    <source>
        <dbReference type="SAM" id="SignalP"/>
    </source>
</evidence>